<feature type="disulfide bond" evidence="5">
    <location>
        <begin position="1570"/>
        <end position="1588"/>
    </location>
</feature>
<evidence type="ECO:0000259" key="7">
    <source>
        <dbReference type="PROSITE" id="PS01180"/>
    </source>
</evidence>
<dbReference type="FunFam" id="2.60.120.290:FF:000005">
    <property type="entry name" value="Procollagen C-endopeptidase enhancer 1"/>
    <property type="match status" value="1"/>
</dbReference>
<reference evidence="10 11" key="1">
    <citation type="journal article" date="2022" name="Nat. Ecol. Evol.">
        <title>A masculinizing supergene underlies an exaggerated male reproductive morph in a spider.</title>
        <authorList>
            <person name="Hendrickx F."/>
            <person name="De Corte Z."/>
            <person name="Sonet G."/>
            <person name="Van Belleghem S.M."/>
            <person name="Kostlbacher S."/>
            <person name="Vangestel C."/>
        </authorList>
    </citation>
    <scope>NUCLEOTIDE SEQUENCE [LARGE SCALE GENOMIC DNA]</scope>
    <source>
        <strain evidence="10">W744_W776</strain>
    </source>
</reference>
<evidence type="ECO:0000313" key="11">
    <source>
        <dbReference type="Proteomes" id="UP000827092"/>
    </source>
</evidence>
<dbReference type="EMBL" id="JAFNEN010000057">
    <property type="protein sequence ID" value="KAG8197249.1"/>
    <property type="molecule type" value="Genomic_DNA"/>
</dbReference>
<feature type="disulfide bond" evidence="5">
    <location>
        <begin position="1996"/>
        <end position="2008"/>
    </location>
</feature>
<dbReference type="SMART" id="SM00192">
    <property type="entry name" value="LDLa"/>
    <property type="match status" value="5"/>
</dbReference>
<dbReference type="Pfam" id="PF16977">
    <property type="entry name" value="ApeC"/>
    <property type="match status" value="1"/>
</dbReference>
<dbReference type="Gene3D" id="4.10.400.10">
    <property type="entry name" value="Low-density Lipoprotein Receptor"/>
    <property type="match status" value="5"/>
</dbReference>
<dbReference type="Pfam" id="PF00431">
    <property type="entry name" value="CUB"/>
    <property type="match status" value="3"/>
</dbReference>
<feature type="disulfide bond" evidence="5">
    <location>
        <begin position="2003"/>
        <end position="2021"/>
    </location>
</feature>
<dbReference type="InterPro" id="IPR008979">
    <property type="entry name" value="Galactose-bd-like_sf"/>
</dbReference>
<sequence length="2032" mass="230510">MKGFFLSHVFAVLLITVCCKTVQERNCRDLWNFQNVRQNGTYQIDVDGNGPLPPIWVYCDMGDGRDPHHVLTVVHHNAEERTDVKGYEAAGSYVRNITYNGATEAHLMALIDLSFSCQQYIKWSCKGSMFGFWYPPDLTNWWVGRNWKNQYYWGGAETDSRSCGCHPYCKPTPRNSTCNCDSNDKLRWLEDSGLLLDSSRLPVLQLRFGDTGESNEAGQHILGPLVCRTAAHREIFMGVWKAPVTLTTPGYESGKYPPPFHRYTWSVKIPMGETMELVFPDYDVVHYGSYNAVPECKSVVTVRAEEENARETVVIMRQKSPPYYASEGSQTTVNITLTTCNQDPKVPLGRGFKAYIRRTECGGCNPGLGLNSGTTYCSGICGIIASEEYPFPPNYYFSTEMSGDYNHTWILRVFQHYVVELEFSDFDIPGAPGSRNCTAETGVLWVYSGEGTRPQNLVGGFCNLNREGIVYSKTNIMTLVFATRWRKVGNGRGFYAVYRGVHEPPVKNSRIKPSLINVAEGKPAKQSSTRNGKHAGYGVDGYTSVVPGSSLCTSTEFESDPWWQVNLQKRYLVYGFELYSTKTESQVKSDATDLSWPDGQYGLPMPVSGCPIGIGFHWQTGYRFQAMQYDIVQDTKVLHWTPGMLLKGGLQKKTGQGIHQRTGVEQHFCMKTRFQAVNRKPRQWPAGEYCIFQNGRQCPEGFSSGYIIWSDLQDIFSDWRDSKNSFAGSTYDGYIPTGNYTRQITQIFYCCRGDGSAENMIALPNDAPFYLLKYGKSCQKVEGMSEMEQYFHFNEDVPSMQPSGRARTVNGVEKYKKPHPKIDETGYEKGIAVYYCYYDISKSLRGFRVTVDDTGLIETFNRYYDDLSYGIPHTQVGQFLNSYACSIYPVTKPEFHVLQVNCSQPIFGQYITLQVFNRFESLRFCEMKVFATESCGQPLGMASEEIFDKAISSSSDDDIDRYYHTNGRLNAMHAWCAAFNDTIKEFTVDLQNITIVTGIVLQGLRGAPKKTTVKKFNLFFSNDSNGWTWEEEPVGQQKIYTCDQCESSEVYTNDLEMRYNLLKGIPARIVQIKILEYSEQPCLRLEILGCRDKAHCGNIKSTPQGEVSSPNYPLYYGQDKSCWWTIEPEPGKHIELNFIIYDLANKADHLDSGRCKDELTVYSGYGNGSVIKSPDGKLFPKRIISNGLMKIHLESCFRYTKSRFRGFYAKYKSVDCPGCGVGDFQCSEPHICESPCGKIISIGHPLNYPNQHRCGWLIRAQPSHFINLTFQDFDILGGENCQYDYLAVYDGDTNQKSNLIGRFCNTKKPPTEIVSSWNSLYLEFSSDAEGNGRGFSLKYASKSFQMPADIHVYDLDDELACPPPWKFYNGNCYNAYHEQDAIQWYEAEARCRTLGGDQKGHLVSILDKKENAVVHYFLTNFWNAKHKSLYVGLNDEAKEGVYRWSDGNPMIYTDWAPAGLSLRTQPDGGAYQDCTMLRVDSGHSTAHWHDIPCSLGKLAFHDWDGIDWGDNHPYRQGSENEVLSSISSYICKMHSDRPKGNIEGVKSIPKQIEGKGVTSVNVKAEKYFLCRNKEIISTQFVCNLAEDCRDGSDEETCPLKECPQSSFRCQNSKCVSVAAYCDYKDDCGDGSDENRCDHHECQPGEFQCRNGQCIPFKQRCDLLPNCYDKSDEYDCKGSCNPNSTFQCYDGTCIPRYTLCDGHKDCPGKYHEDEQYGCSRREDRQGKIEEKKLCSERKRKTCLDLYTLDNIRESGFYTIDSDGSDGTVTPFLVYCRMGPTKEDVTTIVRHDSEESIFVRTDRDGPGSYSRTLIYSIGMEQIKALTNASKNCRQEISWSCSGTGFHFDSGKPWSWWVSWNNKPQFMWGGAKRNNSCGCDVEGCKDPNYSCNCDAAAKFEWASDEGYLEEKETLPVKEVRFGFTYRTGQSGYHRIGPLECFGNSIESSEKCTNTTRYMKCNTGHYVPVTYRCKYEFDQYGYHIGCRDVTHLRHCESFVCPKDYVKCPDSYCIPTIYVCDGKWDCIGGGDEEECGK</sequence>
<feature type="signal peptide" evidence="6">
    <location>
        <begin position="1"/>
        <end position="19"/>
    </location>
</feature>
<evidence type="ECO:0000256" key="2">
    <source>
        <dbReference type="ARBA" id="ARBA00022737"/>
    </source>
</evidence>
<keyword evidence="11" id="KW-1185">Reference proteome</keyword>
<feature type="disulfide bond" evidence="5">
    <location>
        <begin position="1609"/>
        <end position="1627"/>
    </location>
</feature>
<dbReference type="InterPro" id="IPR036055">
    <property type="entry name" value="LDL_receptor-like_sf"/>
</dbReference>
<dbReference type="CDD" id="cd00041">
    <property type="entry name" value="CUB"/>
    <property type="match status" value="2"/>
</dbReference>
<feature type="domain" description="C-type lectin" evidence="9">
    <location>
        <begin position="1368"/>
        <end position="1494"/>
    </location>
</feature>
<keyword evidence="1 6" id="KW-0732">Signal</keyword>
<gene>
    <name evidence="10" type="ORF">JTE90_007501</name>
</gene>
<dbReference type="InterPro" id="IPR016187">
    <property type="entry name" value="CTDL_fold"/>
</dbReference>
<keyword evidence="4" id="KW-0325">Glycoprotein</keyword>
<dbReference type="PROSITE" id="PS01209">
    <property type="entry name" value="LDLRA_1"/>
    <property type="match status" value="3"/>
</dbReference>
<evidence type="ECO:0000259" key="9">
    <source>
        <dbReference type="PROSITE" id="PS50041"/>
    </source>
</evidence>
<dbReference type="Pfam" id="PF00754">
    <property type="entry name" value="F5_F8_type_C"/>
    <property type="match status" value="1"/>
</dbReference>
<dbReference type="SMART" id="SM00042">
    <property type="entry name" value="CUB"/>
    <property type="match status" value="3"/>
</dbReference>
<comment type="caution">
    <text evidence="5">Lacks conserved residue(s) required for the propagation of feature annotation.</text>
</comment>
<feature type="disulfide bond" evidence="5">
    <location>
        <begin position="1641"/>
        <end position="1653"/>
    </location>
</feature>
<name>A0AAV6VKQ5_9ARAC</name>
<keyword evidence="2" id="KW-0677">Repeat</keyword>
<feature type="disulfide bond" evidence="5">
    <location>
        <begin position="1687"/>
        <end position="1705"/>
    </location>
</feature>
<dbReference type="SUPFAM" id="SSF49785">
    <property type="entry name" value="Galactose-binding domain-like"/>
    <property type="match status" value="2"/>
</dbReference>
<feature type="disulfide bond" evidence="5">
    <location>
        <begin position="1660"/>
        <end position="1675"/>
    </location>
</feature>
<keyword evidence="3 5" id="KW-1015">Disulfide bond</keyword>
<dbReference type="Gene3D" id="2.60.120.290">
    <property type="entry name" value="Spermadhesin, CUB domain"/>
    <property type="match status" value="3"/>
</dbReference>
<dbReference type="SUPFAM" id="SSF57424">
    <property type="entry name" value="LDL receptor-like module"/>
    <property type="match status" value="5"/>
</dbReference>
<dbReference type="PROSITE" id="PS01180">
    <property type="entry name" value="CUB"/>
    <property type="match status" value="3"/>
</dbReference>
<dbReference type="InterPro" id="IPR035914">
    <property type="entry name" value="Sperma_CUB_dom_sf"/>
</dbReference>
<dbReference type="InterPro" id="IPR001304">
    <property type="entry name" value="C-type_lectin-like"/>
</dbReference>
<feature type="domain" description="CUB" evidence="7">
    <location>
        <begin position="1226"/>
        <end position="1342"/>
    </location>
</feature>
<dbReference type="PRINTS" id="PR00261">
    <property type="entry name" value="LDLRECEPTOR"/>
</dbReference>
<dbReference type="Gene3D" id="3.10.100.10">
    <property type="entry name" value="Mannose-Binding Protein A, subunit A"/>
    <property type="match status" value="1"/>
</dbReference>
<dbReference type="InterPro" id="IPR023415">
    <property type="entry name" value="LDLR_class-A_CS"/>
</dbReference>
<dbReference type="InterPro" id="IPR000859">
    <property type="entry name" value="CUB_dom"/>
</dbReference>
<proteinExistence type="predicted"/>
<dbReference type="PANTHER" id="PTHR24251:SF37">
    <property type="entry name" value="CUB DOMAIN-CONTAINING PROTEIN"/>
    <property type="match status" value="1"/>
</dbReference>
<dbReference type="InterPro" id="IPR031569">
    <property type="entry name" value="ApeC"/>
</dbReference>
<dbReference type="SUPFAM" id="SSF56436">
    <property type="entry name" value="C-type lectin-like"/>
    <property type="match status" value="1"/>
</dbReference>
<feature type="disulfide bond" evidence="5">
    <location>
        <begin position="1648"/>
        <end position="1666"/>
    </location>
</feature>
<feature type="domain" description="CUB" evidence="7">
    <location>
        <begin position="361"/>
        <end position="501"/>
    </location>
</feature>
<feature type="disulfide bond" evidence="5">
    <location>
        <begin position="2015"/>
        <end position="2030"/>
    </location>
</feature>
<dbReference type="Pfam" id="PF00057">
    <property type="entry name" value="Ldl_recept_a"/>
    <property type="match status" value="5"/>
</dbReference>
<dbReference type="Proteomes" id="UP000827092">
    <property type="component" value="Unassembled WGS sequence"/>
</dbReference>
<protein>
    <submittedName>
        <fullName evidence="10">Uncharacterized protein</fullName>
    </submittedName>
</protein>
<feature type="disulfide bond" evidence="5">
    <location>
        <begin position="1602"/>
        <end position="1614"/>
    </location>
</feature>
<feature type="disulfide bond" evidence="5">
    <location>
        <begin position="1582"/>
        <end position="1597"/>
    </location>
</feature>
<evidence type="ECO:0000256" key="3">
    <source>
        <dbReference type="ARBA" id="ARBA00023157"/>
    </source>
</evidence>
<comment type="caution">
    <text evidence="10">The sequence shown here is derived from an EMBL/GenBank/DDBJ whole genome shotgun (WGS) entry which is preliminary data.</text>
</comment>
<evidence type="ECO:0000256" key="5">
    <source>
        <dbReference type="PROSITE-ProRule" id="PRU00124"/>
    </source>
</evidence>
<dbReference type="CDD" id="cd00112">
    <property type="entry name" value="LDLa"/>
    <property type="match status" value="5"/>
</dbReference>
<dbReference type="FunFam" id="4.10.400.10:FF:000034">
    <property type="entry name" value="Low-density lipoprotein receptor-related protein 2"/>
    <property type="match status" value="1"/>
</dbReference>
<dbReference type="InterPro" id="IPR016186">
    <property type="entry name" value="C-type_lectin-like/link_sf"/>
</dbReference>
<dbReference type="SUPFAM" id="SSF56496">
    <property type="entry name" value="Fibrinogen C-terminal domain-like"/>
    <property type="match status" value="1"/>
</dbReference>
<feature type="disulfide bond" evidence="5">
    <location>
        <begin position="1621"/>
        <end position="1636"/>
    </location>
</feature>
<dbReference type="InterPro" id="IPR000421">
    <property type="entry name" value="FA58C"/>
</dbReference>
<accession>A0AAV6VKQ5</accession>
<organism evidence="10 11">
    <name type="scientific">Oedothorax gibbosus</name>
    <dbReference type="NCBI Taxonomy" id="931172"/>
    <lineage>
        <taxon>Eukaryota</taxon>
        <taxon>Metazoa</taxon>
        <taxon>Ecdysozoa</taxon>
        <taxon>Arthropoda</taxon>
        <taxon>Chelicerata</taxon>
        <taxon>Arachnida</taxon>
        <taxon>Araneae</taxon>
        <taxon>Araneomorphae</taxon>
        <taxon>Entelegynae</taxon>
        <taxon>Araneoidea</taxon>
        <taxon>Linyphiidae</taxon>
        <taxon>Erigoninae</taxon>
        <taxon>Oedothorax</taxon>
    </lineage>
</organism>
<evidence type="ECO:0000259" key="8">
    <source>
        <dbReference type="PROSITE" id="PS50022"/>
    </source>
</evidence>
<dbReference type="Gene3D" id="2.60.120.260">
    <property type="entry name" value="Galactose-binding domain-like"/>
    <property type="match status" value="2"/>
</dbReference>
<dbReference type="PROSITE" id="PS50041">
    <property type="entry name" value="C_TYPE_LECTIN_2"/>
    <property type="match status" value="1"/>
</dbReference>
<feature type="chain" id="PRO_5043731173" evidence="6">
    <location>
        <begin position="20"/>
        <end position="2032"/>
    </location>
</feature>
<dbReference type="InterPro" id="IPR036056">
    <property type="entry name" value="Fibrinogen-like_C"/>
</dbReference>
<dbReference type="Gene3D" id="2.60.120.1000">
    <property type="match status" value="2"/>
</dbReference>
<dbReference type="SUPFAM" id="SSF49854">
    <property type="entry name" value="Spermadhesin, CUB domain"/>
    <property type="match status" value="3"/>
</dbReference>
<dbReference type="PROSITE" id="PS50068">
    <property type="entry name" value="LDLRA_2"/>
    <property type="match status" value="5"/>
</dbReference>
<dbReference type="PANTHER" id="PTHR24251">
    <property type="entry name" value="OVOCHYMASE-RELATED"/>
    <property type="match status" value="1"/>
</dbReference>
<dbReference type="InterPro" id="IPR002172">
    <property type="entry name" value="LDrepeatLR_classA_rpt"/>
</dbReference>
<evidence type="ECO:0000256" key="6">
    <source>
        <dbReference type="SAM" id="SignalP"/>
    </source>
</evidence>
<dbReference type="SMART" id="SM00231">
    <property type="entry name" value="FA58C"/>
    <property type="match status" value="1"/>
</dbReference>
<dbReference type="SMART" id="SM00034">
    <property type="entry name" value="CLECT"/>
    <property type="match status" value="1"/>
</dbReference>
<dbReference type="PROSITE" id="PS50022">
    <property type="entry name" value="FA58C_3"/>
    <property type="match status" value="1"/>
</dbReference>
<feature type="domain" description="F5/8 type C" evidence="8">
    <location>
        <begin position="935"/>
        <end position="1090"/>
    </location>
</feature>
<evidence type="ECO:0000256" key="1">
    <source>
        <dbReference type="ARBA" id="ARBA00022729"/>
    </source>
</evidence>
<feature type="domain" description="CUB" evidence="7">
    <location>
        <begin position="1096"/>
        <end position="1214"/>
    </location>
</feature>
<evidence type="ECO:0000256" key="4">
    <source>
        <dbReference type="ARBA" id="ARBA00023180"/>
    </source>
</evidence>
<evidence type="ECO:0000313" key="10">
    <source>
        <dbReference type="EMBL" id="KAG8197249.1"/>
    </source>
</evidence>